<dbReference type="EMBL" id="MU825399">
    <property type="protein sequence ID" value="KAJ7392972.1"/>
    <property type="molecule type" value="Genomic_DNA"/>
</dbReference>
<proteinExistence type="predicted"/>
<name>A0A9X0A3Y5_9CNID</name>
<comment type="caution">
    <text evidence="1">The sequence shown here is derived from an EMBL/GenBank/DDBJ whole genome shotgun (WGS) entry which is preliminary data.</text>
</comment>
<organism evidence="1 2">
    <name type="scientific">Desmophyllum pertusum</name>
    <dbReference type="NCBI Taxonomy" id="174260"/>
    <lineage>
        <taxon>Eukaryota</taxon>
        <taxon>Metazoa</taxon>
        <taxon>Cnidaria</taxon>
        <taxon>Anthozoa</taxon>
        <taxon>Hexacorallia</taxon>
        <taxon>Scleractinia</taxon>
        <taxon>Caryophylliina</taxon>
        <taxon>Caryophylliidae</taxon>
        <taxon>Desmophyllum</taxon>
    </lineage>
</organism>
<gene>
    <name evidence="1" type="ORF">OS493_008217</name>
</gene>
<evidence type="ECO:0000313" key="2">
    <source>
        <dbReference type="Proteomes" id="UP001163046"/>
    </source>
</evidence>
<reference evidence="1" key="1">
    <citation type="submission" date="2023-01" db="EMBL/GenBank/DDBJ databases">
        <title>Genome assembly of the deep-sea coral Lophelia pertusa.</title>
        <authorList>
            <person name="Herrera S."/>
            <person name="Cordes E."/>
        </authorList>
    </citation>
    <scope>NUCLEOTIDE SEQUENCE</scope>
    <source>
        <strain evidence="1">USNM1676648</strain>
        <tissue evidence="1">Polyp</tissue>
    </source>
</reference>
<dbReference type="Proteomes" id="UP001163046">
    <property type="component" value="Unassembled WGS sequence"/>
</dbReference>
<sequence length="139" mass="15448">MESREDRWPQTLRKLKGREISEKLYQTTIPLSGRRLNRSKPRIRNGEDDILAVDEQLARCKELVGEILNRPSQTNPPTLQPGEEHMTSLRPKLDLSLKASNQIGKAAGVDNLLSETIHAGGVVPQSRPCTASKSGGKRK</sequence>
<evidence type="ECO:0000313" key="1">
    <source>
        <dbReference type="EMBL" id="KAJ7392972.1"/>
    </source>
</evidence>
<protein>
    <submittedName>
        <fullName evidence="1">Uncharacterized protein</fullName>
    </submittedName>
</protein>
<keyword evidence="2" id="KW-1185">Reference proteome</keyword>
<dbReference type="AlphaFoldDB" id="A0A9X0A3Y5"/>
<accession>A0A9X0A3Y5</accession>